<dbReference type="InterPro" id="IPR036927">
    <property type="entry name" value="Cyt_c_oxase-like_su1_sf"/>
</dbReference>
<feature type="transmembrane region" description="Helical" evidence="1">
    <location>
        <begin position="7"/>
        <end position="28"/>
    </location>
</feature>
<dbReference type="RefSeq" id="WP_255131929.1">
    <property type="nucleotide sequence ID" value="NZ_JANDBC010000001.1"/>
</dbReference>
<reference evidence="2" key="1">
    <citation type="submission" date="2022-06" db="EMBL/GenBank/DDBJ databases">
        <title>Gracilimonas sp. CAU 1638 isolated from sea sediment.</title>
        <authorList>
            <person name="Kim W."/>
        </authorList>
    </citation>
    <scope>NUCLEOTIDE SEQUENCE</scope>
    <source>
        <strain evidence="2">CAU 1638</strain>
    </source>
</reference>
<protein>
    <submittedName>
        <fullName evidence="2">Cbb3-type cytochrome c oxidase subunit I</fullName>
    </submittedName>
</protein>
<evidence type="ECO:0000313" key="3">
    <source>
        <dbReference type="Proteomes" id="UP001139125"/>
    </source>
</evidence>
<proteinExistence type="predicted"/>
<feature type="transmembrane region" description="Helical" evidence="1">
    <location>
        <begin position="106"/>
        <end position="127"/>
    </location>
</feature>
<dbReference type="AlphaFoldDB" id="A0A9X2L0T2"/>
<feature type="transmembrane region" description="Helical" evidence="1">
    <location>
        <begin position="48"/>
        <end position="67"/>
    </location>
</feature>
<name>A0A9X2L0T2_9BACT</name>
<dbReference type="GO" id="GO:0009060">
    <property type="term" value="P:aerobic respiration"/>
    <property type="evidence" value="ECO:0007669"/>
    <property type="project" value="InterPro"/>
</dbReference>
<gene>
    <name evidence="2" type="ORF">NM125_00900</name>
</gene>
<dbReference type="Gene3D" id="1.20.210.10">
    <property type="entry name" value="Cytochrome c oxidase-like, subunit I domain"/>
    <property type="match status" value="1"/>
</dbReference>
<keyword evidence="1" id="KW-0472">Membrane</keyword>
<keyword evidence="1" id="KW-1133">Transmembrane helix</keyword>
<dbReference type="InterPro" id="IPR000883">
    <property type="entry name" value="Cyt_C_Oxase_1"/>
</dbReference>
<evidence type="ECO:0000313" key="2">
    <source>
        <dbReference type="EMBL" id="MCP9290132.1"/>
    </source>
</evidence>
<evidence type="ECO:0000256" key="1">
    <source>
        <dbReference type="SAM" id="Phobius"/>
    </source>
</evidence>
<feature type="transmembrane region" description="Helical" evidence="1">
    <location>
        <begin position="79"/>
        <end position="100"/>
    </location>
</feature>
<keyword evidence="1" id="KW-0812">Transmembrane</keyword>
<dbReference type="GO" id="GO:0020037">
    <property type="term" value="F:heme binding"/>
    <property type="evidence" value="ECO:0007669"/>
    <property type="project" value="InterPro"/>
</dbReference>
<comment type="caution">
    <text evidence="2">The sequence shown here is derived from an EMBL/GenBank/DDBJ whole genome shotgun (WGS) entry which is preliminary data.</text>
</comment>
<accession>A0A9X2L0T2</accession>
<dbReference type="Proteomes" id="UP001139125">
    <property type="component" value="Unassembled WGS sequence"/>
</dbReference>
<sequence length="138" mass="15791">MTLPSRLLIKSSLVCLIVGAFLGALMLINKAMNIDPEIWGLLPVHIELMIFGWIIQFTLGVAYWILPRYLKGEARGNRFLAYLMVLLFNLGIWLMVFAELTEAGDYIHLVARGLEFSAVVLFISLHWKRIISFNKNRP</sequence>
<dbReference type="SUPFAM" id="SSF81442">
    <property type="entry name" value="Cytochrome c oxidase subunit I-like"/>
    <property type="match status" value="1"/>
</dbReference>
<dbReference type="GO" id="GO:0004129">
    <property type="term" value="F:cytochrome-c oxidase activity"/>
    <property type="evidence" value="ECO:0007669"/>
    <property type="project" value="InterPro"/>
</dbReference>
<dbReference type="EMBL" id="JANDBC010000001">
    <property type="protein sequence ID" value="MCP9290132.1"/>
    <property type="molecule type" value="Genomic_DNA"/>
</dbReference>
<organism evidence="2 3">
    <name type="scientific">Gracilimonas sediminicola</name>
    <dbReference type="NCBI Taxonomy" id="2952158"/>
    <lineage>
        <taxon>Bacteria</taxon>
        <taxon>Pseudomonadati</taxon>
        <taxon>Balneolota</taxon>
        <taxon>Balneolia</taxon>
        <taxon>Balneolales</taxon>
        <taxon>Balneolaceae</taxon>
        <taxon>Gracilimonas</taxon>
    </lineage>
</organism>
<dbReference type="GO" id="GO:0016020">
    <property type="term" value="C:membrane"/>
    <property type="evidence" value="ECO:0007669"/>
    <property type="project" value="InterPro"/>
</dbReference>
<keyword evidence="3" id="KW-1185">Reference proteome</keyword>
<dbReference type="Pfam" id="PF00115">
    <property type="entry name" value="COX1"/>
    <property type="match status" value="1"/>
</dbReference>